<evidence type="ECO:0000313" key="6">
    <source>
        <dbReference type="Proteomes" id="UP000186471"/>
    </source>
</evidence>
<dbReference type="Pfam" id="PF13359">
    <property type="entry name" value="DDE_Tnp_4"/>
    <property type="match status" value="1"/>
</dbReference>
<reference evidence="5 6" key="1">
    <citation type="submission" date="2016-12" db="EMBL/GenBank/DDBJ databases">
        <title>Genomic comparison of strains in the 'Actinomyces naeslundii' group.</title>
        <authorList>
            <person name="Mughal S.R."/>
            <person name="Do T."/>
            <person name="Gilbert S.C."/>
            <person name="Witherden E.A."/>
            <person name="Didelot X."/>
            <person name="Beighton D."/>
        </authorList>
    </citation>
    <scope>NUCLEOTIDE SEQUENCE [LARGE SCALE GENOMIC DNA]</scope>
    <source>
        <strain evidence="5 6">R21091</strain>
    </source>
</reference>
<protein>
    <submittedName>
        <fullName evidence="5">Transposase</fullName>
    </submittedName>
</protein>
<evidence type="ECO:0000259" key="3">
    <source>
        <dbReference type="Pfam" id="PF13359"/>
    </source>
</evidence>
<organism evidence="5 6">
    <name type="scientific">Actinomyces oris</name>
    <dbReference type="NCBI Taxonomy" id="544580"/>
    <lineage>
        <taxon>Bacteria</taxon>
        <taxon>Bacillati</taxon>
        <taxon>Actinomycetota</taxon>
        <taxon>Actinomycetes</taxon>
        <taxon>Actinomycetales</taxon>
        <taxon>Actinomycetaceae</taxon>
        <taxon>Actinomyces</taxon>
    </lineage>
</organism>
<evidence type="ECO:0000313" key="5">
    <source>
        <dbReference type="EMBL" id="OLO48501.1"/>
    </source>
</evidence>
<dbReference type="GO" id="GO:0046872">
    <property type="term" value="F:metal ion binding"/>
    <property type="evidence" value="ECO:0007669"/>
    <property type="project" value="UniProtKB-KW"/>
</dbReference>
<feature type="domain" description="Transposase Helix-turn-helix" evidence="4">
    <location>
        <begin position="29"/>
        <end position="69"/>
    </location>
</feature>
<comment type="caution">
    <text evidence="5">The sequence shown here is derived from an EMBL/GenBank/DDBJ whole genome shotgun (WGS) entry which is preliminary data.</text>
</comment>
<evidence type="ECO:0000256" key="1">
    <source>
        <dbReference type="ARBA" id="ARBA00001968"/>
    </source>
</evidence>
<accession>A0A1Q8VK80</accession>
<sequence length="245" mass="27049">MDLCETIHASGPLPVFGARALGLFLCVRLTLTYLRHNPCQELLAEAYCVSQATVSRVISAYTPLIAQALQASVPTVEDLDPTAQLIIDGTLLQCWSWADHPELYSGKHKTTGLNVQVACTLSGTLAWVSDPQDGCTHDAQALRRSGLLDVPATDLPDGTPPPKHIGDKGYIGLGMITPKRKPPHLSLHPDDRSYNKTINQVRYKIEKVIANIKTWRVLHTDYRRPLETFPETITTILGIIFTYTP</sequence>
<feature type="domain" description="DDE Tnp4" evidence="3">
    <location>
        <begin position="87"/>
        <end position="236"/>
    </location>
</feature>
<dbReference type="InterPro" id="IPR027805">
    <property type="entry name" value="Transposase_HTH_dom"/>
</dbReference>
<evidence type="ECO:0000256" key="2">
    <source>
        <dbReference type="ARBA" id="ARBA00022723"/>
    </source>
</evidence>
<dbReference type="Pfam" id="PF13613">
    <property type="entry name" value="HTH_Tnp_4"/>
    <property type="match status" value="1"/>
</dbReference>
<evidence type="ECO:0000259" key="4">
    <source>
        <dbReference type="Pfam" id="PF13613"/>
    </source>
</evidence>
<dbReference type="Proteomes" id="UP000186471">
    <property type="component" value="Unassembled WGS sequence"/>
</dbReference>
<dbReference type="EMBL" id="MSKK01000007">
    <property type="protein sequence ID" value="OLO48501.1"/>
    <property type="molecule type" value="Genomic_DNA"/>
</dbReference>
<name>A0A1Q8VK80_9ACTO</name>
<comment type="cofactor">
    <cofactor evidence="1">
        <name>a divalent metal cation</name>
        <dbReference type="ChEBI" id="CHEBI:60240"/>
    </cofactor>
</comment>
<keyword evidence="2" id="KW-0479">Metal-binding</keyword>
<dbReference type="OrthoDB" id="3255673at2"/>
<proteinExistence type="predicted"/>
<gene>
    <name evidence="5" type="ORF">BKH31_02455</name>
</gene>
<dbReference type="InterPro" id="IPR027806">
    <property type="entry name" value="HARBI1_dom"/>
</dbReference>
<dbReference type="AlphaFoldDB" id="A0A1Q8VK80"/>